<dbReference type="InterPro" id="IPR044068">
    <property type="entry name" value="CB"/>
</dbReference>
<protein>
    <recommendedName>
        <fullName evidence="8">Tyr recombinase domain-containing protein</fullName>
    </recommendedName>
</protein>
<dbReference type="Gene3D" id="1.10.150.130">
    <property type="match status" value="1"/>
</dbReference>
<feature type="domain" description="Core-binding (CB)" evidence="5">
    <location>
        <begin position="65"/>
        <end position="151"/>
    </location>
</feature>
<keyword evidence="2" id="KW-0233">DNA recombination</keyword>
<dbReference type="Pfam" id="PF00589">
    <property type="entry name" value="Phage_integrase"/>
    <property type="match status" value="1"/>
</dbReference>
<organism evidence="6 7">
    <name type="scientific">Paenibacillus amylolyticus</name>
    <dbReference type="NCBI Taxonomy" id="1451"/>
    <lineage>
        <taxon>Bacteria</taxon>
        <taxon>Bacillati</taxon>
        <taxon>Bacillota</taxon>
        <taxon>Bacilli</taxon>
        <taxon>Bacillales</taxon>
        <taxon>Paenibacillaceae</taxon>
        <taxon>Paenibacillus</taxon>
    </lineage>
</organism>
<evidence type="ECO:0000259" key="5">
    <source>
        <dbReference type="PROSITE" id="PS51900"/>
    </source>
</evidence>
<dbReference type="GO" id="GO:0006310">
    <property type="term" value="P:DNA recombination"/>
    <property type="evidence" value="ECO:0007669"/>
    <property type="project" value="UniProtKB-KW"/>
</dbReference>
<feature type="domain" description="Tyr recombinase" evidence="4">
    <location>
        <begin position="180"/>
        <end position="408"/>
    </location>
</feature>
<dbReference type="Gene3D" id="1.10.443.10">
    <property type="entry name" value="Intergrase catalytic core"/>
    <property type="match status" value="1"/>
</dbReference>
<evidence type="ECO:0000256" key="1">
    <source>
        <dbReference type="ARBA" id="ARBA00023125"/>
    </source>
</evidence>
<evidence type="ECO:0000256" key="2">
    <source>
        <dbReference type="ARBA" id="ARBA00023172"/>
    </source>
</evidence>
<evidence type="ECO:0000259" key="4">
    <source>
        <dbReference type="PROSITE" id="PS51898"/>
    </source>
</evidence>
<dbReference type="SUPFAM" id="SSF56349">
    <property type="entry name" value="DNA breaking-rejoining enzymes"/>
    <property type="match status" value="1"/>
</dbReference>
<accession>A0A117I225</accession>
<dbReference type="InterPro" id="IPR013762">
    <property type="entry name" value="Integrase-like_cat_sf"/>
</dbReference>
<dbReference type="PROSITE" id="PS51900">
    <property type="entry name" value="CB"/>
    <property type="match status" value="1"/>
</dbReference>
<dbReference type="InterPro" id="IPR011010">
    <property type="entry name" value="DNA_brk_join_enz"/>
</dbReference>
<dbReference type="AlphaFoldDB" id="A0A117I225"/>
<dbReference type="GO" id="GO:0015074">
    <property type="term" value="P:DNA integration"/>
    <property type="evidence" value="ECO:0007669"/>
    <property type="project" value="InterPro"/>
</dbReference>
<dbReference type="EMBL" id="BCNV01000001">
    <property type="protein sequence ID" value="GAS83164.1"/>
    <property type="molecule type" value="Genomic_DNA"/>
</dbReference>
<gene>
    <name evidence="6" type="ORF">PAHA3_3242</name>
</gene>
<dbReference type="Proteomes" id="UP000069697">
    <property type="component" value="Unassembled WGS sequence"/>
</dbReference>
<dbReference type="GO" id="GO:0003677">
    <property type="term" value="F:DNA binding"/>
    <property type="evidence" value="ECO:0007669"/>
    <property type="project" value="UniProtKB-UniRule"/>
</dbReference>
<reference evidence="7" key="2">
    <citation type="submission" date="2016-01" db="EMBL/GenBank/DDBJ databases">
        <title>Draft Genome Sequence of Paenibacillus amylolyticus Heshi-A3 that Was Isolated from Fermented Rice Bran with Aging Salted Mackerel, Which Was Named Heshiko as Traditional Fermented Seafood in Japan.</title>
        <authorList>
            <person name="Akuzawa S."/>
            <person name="Nakagawa J."/>
            <person name="Kanekatsu T."/>
            <person name="Kubota E."/>
            <person name="Ohtake R."/>
            <person name="Suzuki T."/>
            <person name="Kanesaki Y."/>
        </authorList>
    </citation>
    <scope>NUCLEOTIDE SEQUENCE [LARGE SCALE GENOMIC DNA]</scope>
    <source>
        <strain evidence="7">Heshi-A3</strain>
    </source>
</reference>
<dbReference type="InterPro" id="IPR002104">
    <property type="entry name" value="Integrase_catalytic"/>
</dbReference>
<dbReference type="InterPro" id="IPR010998">
    <property type="entry name" value="Integrase_recombinase_N"/>
</dbReference>
<evidence type="ECO:0000313" key="6">
    <source>
        <dbReference type="EMBL" id="GAS83164.1"/>
    </source>
</evidence>
<proteinExistence type="predicted"/>
<dbReference type="RefSeq" id="WP_062835553.1">
    <property type="nucleotide sequence ID" value="NZ_BCNV01000001.1"/>
</dbReference>
<evidence type="ECO:0008006" key="8">
    <source>
        <dbReference type="Google" id="ProtNLM"/>
    </source>
</evidence>
<dbReference type="PROSITE" id="PS51898">
    <property type="entry name" value="TYR_RECOMBINASE"/>
    <property type="match status" value="1"/>
</dbReference>
<evidence type="ECO:0000313" key="7">
    <source>
        <dbReference type="Proteomes" id="UP000069697"/>
    </source>
</evidence>
<name>A0A117I225_PAEAM</name>
<keyword evidence="1 3" id="KW-0238">DNA-binding</keyword>
<reference evidence="6 7" key="1">
    <citation type="journal article" date="2016" name="Genome Announc.">
        <title>Draft Genome Sequence of Paenibacillus amylolyticus Heshi-A3, Isolated from Fermented Rice Bran in a Japanese Fermented Seafood Dish.</title>
        <authorList>
            <person name="Akuzawa S."/>
            <person name="Nagaoka J."/>
            <person name="Kanekatsu M."/>
            <person name="Kubota E."/>
            <person name="Ohtake R."/>
            <person name="Suzuki T."/>
            <person name="Kanesaki Y."/>
        </authorList>
    </citation>
    <scope>NUCLEOTIDE SEQUENCE [LARGE SCALE GENOMIC DNA]</scope>
    <source>
        <strain evidence="6 7">Heshi-A3</strain>
    </source>
</reference>
<evidence type="ECO:0000256" key="3">
    <source>
        <dbReference type="PROSITE-ProRule" id="PRU01248"/>
    </source>
</evidence>
<sequence>MKTQSSNITDMHPNHKEIDVSKLKKVLQVYSSLSEFKDNTWYLNIVQKPGSSLTNTTLYFSKCPSSYRSMIKNFAIILLAEKYASARTISSVVFETITFCKYLENFHSSIKLSKVKKNHVAEYISFLDKKYAYETKIKLYRSLRVFFKTMRDFEEMPSNSPLLVINPYPRLRKNIVNNTEKMIPEYVTNQVDQIFRNEKIPLHVRLAYWILRSIPSRISEITGMQLDCILPALRPNCAILKIPTWKQNGGYLEPENRLIEIKNEGHGAYLLSLLKQQQYIAKEYQEAIRKVEDKDLLFIYKVEYMEKSNTFHLDKSTQLIQRKTPIVCTERNLTLHFNKVCKDYDVKTEDNISYKFSSHQLRHNGITDRIYFGFNLDDVREMTNHKGSEMLVRNYIHINNEELQKKQDKIYEITNDLQVSQNVFFKGNILKSVDQEQRVLKSPRAGRLGGIGICSDMLGCSNPSECLQCLNFMPDSTQQEYFEAQIELWSKKAHLFCRNPIWKDHAINNINAYQNIVNKIKMREN</sequence>
<comment type="caution">
    <text evidence="6">The sequence shown here is derived from an EMBL/GenBank/DDBJ whole genome shotgun (WGS) entry which is preliminary data.</text>
</comment>